<dbReference type="InterPro" id="IPR050078">
    <property type="entry name" value="Ribosomal_L11_MeTrfase_PrmA"/>
</dbReference>
<keyword evidence="2" id="KW-0808">Transferase</keyword>
<dbReference type="InterPro" id="IPR029063">
    <property type="entry name" value="SAM-dependent_MTases_sf"/>
</dbReference>
<evidence type="ECO:0000313" key="3">
    <source>
        <dbReference type="EMBL" id="MCG7507722.1"/>
    </source>
</evidence>
<dbReference type="GO" id="GO:0008168">
    <property type="term" value="F:methyltransferase activity"/>
    <property type="evidence" value="ECO:0007669"/>
    <property type="project" value="UniProtKB-KW"/>
</dbReference>
<dbReference type="Proteomes" id="UP001201701">
    <property type="component" value="Unassembled WGS sequence"/>
</dbReference>
<evidence type="ECO:0000313" key="4">
    <source>
        <dbReference type="Proteomes" id="UP001201701"/>
    </source>
</evidence>
<dbReference type="EMBL" id="JAKREW010000028">
    <property type="protein sequence ID" value="MCG7507722.1"/>
    <property type="molecule type" value="Genomic_DNA"/>
</dbReference>
<organism evidence="3 4">
    <name type="scientific">Mesorhizobium retamae</name>
    <dbReference type="NCBI Taxonomy" id="2912854"/>
    <lineage>
        <taxon>Bacteria</taxon>
        <taxon>Pseudomonadati</taxon>
        <taxon>Pseudomonadota</taxon>
        <taxon>Alphaproteobacteria</taxon>
        <taxon>Hyphomicrobiales</taxon>
        <taxon>Phyllobacteriaceae</taxon>
        <taxon>Mesorhizobium</taxon>
    </lineage>
</organism>
<dbReference type="RefSeq" id="WP_239369150.1">
    <property type="nucleotide sequence ID" value="NZ_JAKREW010000028.1"/>
</dbReference>
<dbReference type="SUPFAM" id="SSF53335">
    <property type="entry name" value="S-adenosyl-L-methionine-dependent methyltransferases"/>
    <property type="match status" value="1"/>
</dbReference>
<sequence length="226" mass="23997">MSVPISDPYQAAVAMDDVTAFIATNLPVAPVPGIPEIRLHGARPGSNLRRVVEQRSKLSPYWAYQWAGGAVLARHLLDHPETVRGRTVLDLGSGSGLVAIAAAKAGAAKVIGTDIDPHAIAALRLNAELNDVAVEPVLADLTTGEPPHIDLLLVGDLFYERRLARRVTAFMDRCLATGITILVGDPGRAYLPRERLAAIAEYPVTDFGAAAGVATPAMVFTFMQNS</sequence>
<dbReference type="GO" id="GO:0032259">
    <property type="term" value="P:methylation"/>
    <property type="evidence" value="ECO:0007669"/>
    <property type="project" value="UniProtKB-KW"/>
</dbReference>
<dbReference type="CDD" id="cd02440">
    <property type="entry name" value="AdoMet_MTases"/>
    <property type="match status" value="1"/>
</dbReference>
<name>A0ABS9QJU8_9HYPH</name>
<dbReference type="GO" id="GO:0005840">
    <property type="term" value="C:ribosome"/>
    <property type="evidence" value="ECO:0007669"/>
    <property type="project" value="UniProtKB-KW"/>
</dbReference>
<comment type="caution">
    <text evidence="3">The sequence shown here is derived from an EMBL/GenBank/DDBJ whole genome shotgun (WGS) entry which is preliminary data.</text>
</comment>
<evidence type="ECO:0000256" key="2">
    <source>
        <dbReference type="ARBA" id="ARBA00022679"/>
    </source>
</evidence>
<reference evidence="3 4" key="1">
    <citation type="submission" date="2022-02" db="EMBL/GenBank/DDBJ databases">
        <title>Draft genome sequence of Mezorhizobium retamae strain IRAMC:0171 isolated from Retama raetam nodules.</title>
        <authorList>
            <person name="Bengaied R."/>
            <person name="Sbissi I."/>
            <person name="Huber K."/>
            <person name="Ghodbane F."/>
            <person name="Nouioui I."/>
            <person name="Tarhouni M."/>
            <person name="Gtari M."/>
        </authorList>
    </citation>
    <scope>NUCLEOTIDE SEQUENCE [LARGE SCALE GENOMIC DNA]</scope>
    <source>
        <strain evidence="3 4">IRAMC:0171</strain>
    </source>
</reference>
<evidence type="ECO:0000256" key="1">
    <source>
        <dbReference type="ARBA" id="ARBA00022603"/>
    </source>
</evidence>
<keyword evidence="3" id="KW-0689">Ribosomal protein</keyword>
<dbReference type="PANTHER" id="PTHR43648:SF1">
    <property type="entry name" value="ELECTRON TRANSFER FLAVOPROTEIN BETA SUBUNIT LYSINE METHYLTRANSFERASE"/>
    <property type="match status" value="1"/>
</dbReference>
<keyword evidence="4" id="KW-1185">Reference proteome</keyword>
<gene>
    <name evidence="3" type="ORF">L4923_22035</name>
</gene>
<dbReference type="PANTHER" id="PTHR43648">
    <property type="entry name" value="ELECTRON TRANSFER FLAVOPROTEIN BETA SUBUNIT LYSINE METHYLTRANSFERASE"/>
    <property type="match status" value="1"/>
</dbReference>
<keyword evidence="1 3" id="KW-0489">Methyltransferase</keyword>
<dbReference type="Gene3D" id="3.40.50.150">
    <property type="entry name" value="Vaccinia Virus protein VP39"/>
    <property type="match status" value="1"/>
</dbReference>
<accession>A0ABS9QJU8</accession>
<protein>
    <submittedName>
        <fullName evidence="3">50S ribosomal protein L11 methyltransferase</fullName>
    </submittedName>
</protein>
<proteinExistence type="predicted"/>
<keyword evidence="3" id="KW-0687">Ribonucleoprotein</keyword>
<dbReference type="Pfam" id="PF06325">
    <property type="entry name" value="PrmA"/>
    <property type="match status" value="1"/>
</dbReference>